<evidence type="ECO:0000256" key="6">
    <source>
        <dbReference type="ARBA" id="ARBA00022989"/>
    </source>
</evidence>
<dbReference type="PROSITE" id="PS50893">
    <property type="entry name" value="ABC_TRANSPORTER_2"/>
    <property type="match status" value="1"/>
</dbReference>
<dbReference type="GO" id="GO:0140359">
    <property type="term" value="F:ABC-type transporter activity"/>
    <property type="evidence" value="ECO:0007669"/>
    <property type="project" value="InterPro"/>
</dbReference>
<accession>A0A8J7PM26</accession>
<dbReference type="Pfam" id="PF00664">
    <property type="entry name" value="ABC_membrane"/>
    <property type="match status" value="1"/>
</dbReference>
<dbReference type="PANTHER" id="PTHR24221:SF402">
    <property type="entry name" value="IRON-SULFUR CLUSTERS TRANSPORTER ABCB7, MITOCHONDRIAL"/>
    <property type="match status" value="1"/>
</dbReference>
<feature type="transmembrane region" description="Helical" evidence="8">
    <location>
        <begin position="179"/>
        <end position="200"/>
    </location>
</feature>
<feature type="transmembrane region" description="Helical" evidence="8">
    <location>
        <begin position="264"/>
        <end position="286"/>
    </location>
</feature>
<dbReference type="GO" id="GO:0006879">
    <property type="term" value="P:intracellular iron ion homeostasis"/>
    <property type="evidence" value="ECO:0007669"/>
    <property type="project" value="TreeGrafter"/>
</dbReference>
<organism evidence="11 12">
    <name type="scientific">Candidatus Paracaedimonas acanthamoebae</name>
    <dbReference type="NCBI Taxonomy" id="244581"/>
    <lineage>
        <taxon>Bacteria</taxon>
        <taxon>Pseudomonadati</taxon>
        <taxon>Pseudomonadota</taxon>
        <taxon>Alphaproteobacteria</taxon>
        <taxon>Holosporales</taxon>
        <taxon>Caedimonadaceae</taxon>
        <taxon>Candidatus Paracaedimonas</taxon>
    </lineage>
</organism>
<dbReference type="CDD" id="cd03253">
    <property type="entry name" value="ABCC_ATM1_transporter"/>
    <property type="match status" value="1"/>
</dbReference>
<keyword evidence="7 8" id="KW-0472">Membrane</keyword>
<evidence type="ECO:0000256" key="7">
    <source>
        <dbReference type="ARBA" id="ARBA00023136"/>
    </source>
</evidence>
<evidence type="ECO:0000256" key="3">
    <source>
        <dbReference type="ARBA" id="ARBA00022692"/>
    </source>
</evidence>
<dbReference type="SMART" id="SM00382">
    <property type="entry name" value="AAA"/>
    <property type="match status" value="1"/>
</dbReference>
<dbReference type="Pfam" id="PF00005">
    <property type="entry name" value="ABC_tran"/>
    <property type="match status" value="1"/>
</dbReference>
<dbReference type="FunFam" id="3.40.50.300:FF:000186">
    <property type="entry name" value="ATP-binding cassette sub-family B member 7, mitochondrial"/>
    <property type="match status" value="1"/>
</dbReference>
<evidence type="ECO:0000256" key="1">
    <source>
        <dbReference type="ARBA" id="ARBA00004651"/>
    </source>
</evidence>
<evidence type="ECO:0000259" key="9">
    <source>
        <dbReference type="PROSITE" id="PS50893"/>
    </source>
</evidence>
<evidence type="ECO:0000256" key="4">
    <source>
        <dbReference type="ARBA" id="ARBA00022741"/>
    </source>
</evidence>
<gene>
    <name evidence="11" type="ORF">J0H12_03560</name>
</gene>
<dbReference type="InterPro" id="IPR003593">
    <property type="entry name" value="AAA+_ATPase"/>
</dbReference>
<protein>
    <submittedName>
        <fullName evidence="11">ABC transporter ATP-binding protein/permease</fullName>
    </submittedName>
</protein>
<dbReference type="EMBL" id="JAFKGL010000015">
    <property type="protein sequence ID" value="MBN9412988.1"/>
    <property type="molecule type" value="Genomic_DNA"/>
</dbReference>
<dbReference type="SUPFAM" id="SSF52540">
    <property type="entry name" value="P-loop containing nucleoside triphosphate hydrolases"/>
    <property type="match status" value="1"/>
</dbReference>
<dbReference type="AlphaFoldDB" id="A0A8J7PM26"/>
<evidence type="ECO:0000256" key="5">
    <source>
        <dbReference type="ARBA" id="ARBA00022840"/>
    </source>
</evidence>
<sequence length="607" mass="69144">MKLNNTDINSKANFKPLKTLIYYLWNRREKAMRFRMLIALALLFISKIFNVYAPIYYKKAVDALSINVSEVSLIIMPLGVILAYGAARIGAQFFNEVKDMLFVRVEHRALRQIALETFEYLHALSLRFHLDRKTGGLSRSIERGTNAIETLLRFMIFNILPTIFEIIMVSIVLSSIYKLSFALVTLTTLTIYIIFTICLTEYRTNFVRRMNQTDTEANTKAIDSLLNYETVKYFNNEKHEAARYDISLEQYEIAAIKSKQLMSVLNIGQGVIISVGLIVIMIMAASQVISSKMSIGDFVLVNTYLIQLYLPLNILGFAYREIKLSLINMEQMFSLFREPQEIKDLNQSKELTIQKGKIIFENVSFGYTPERQILNDVSFEIPEGKTLAIVGPSGAGKSTISRLLFRFYDVLEGRILIDNQDIRDVTQSSLRKGIGIVPQDTILFNETIYYNISYGQPQSEKSDVIKAAKLAKIHDFIMQTPDQYLTSVGERGLKLSGGEKQRVAIARTLLKKPKIFLFDEATSALDTHTEKTIQENLREVSKGHTTIIIAHRLSTVVDADEILVLDQGKIIERGVHSQLLQKKGVYAQMWKRQLESKEILASFPNEA</sequence>
<feature type="transmembrane region" description="Helical" evidence="8">
    <location>
        <begin position="34"/>
        <end position="53"/>
    </location>
</feature>
<dbReference type="SUPFAM" id="SSF90123">
    <property type="entry name" value="ABC transporter transmembrane region"/>
    <property type="match status" value="1"/>
</dbReference>
<dbReference type="InterPro" id="IPR036640">
    <property type="entry name" value="ABC1_TM_sf"/>
</dbReference>
<keyword evidence="6 8" id="KW-1133">Transmembrane helix</keyword>
<evidence type="ECO:0000256" key="2">
    <source>
        <dbReference type="ARBA" id="ARBA00022448"/>
    </source>
</evidence>
<comment type="caution">
    <text evidence="11">The sequence shown here is derived from an EMBL/GenBank/DDBJ whole genome shotgun (WGS) entry which is preliminary data.</text>
</comment>
<feature type="transmembrane region" description="Helical" evidence="8">
    <location>
        <begin position="151"/>
        <end position="173"/>
    </location>
</feature>
<feature type="transmembrane region" description="Helical" evidence="8">
    <location>
        <begin position="73"/>
        <end position="94"/>
    </location>
</feature>
<dbReference type="GO" id="GO:0005524">
    <property type="term" value="F:ATP binding"/>
    <property type="evidence" value="ECO:0007669"/>
    <property type="project" value="UniProtKB-KW"/>
</dbReference>
<dbReference type="Gene3D" id="3.40.50.300">
    <property type="entry name" value="P-loop containing nucleotide triphosphate hydrolases"/>
    <property type="match status" value="1"/>
</dbReference>
<dbReference type="Proteomes" id="UP000664414">
    <property type="component" value="Unassembled WGS sequence"/>
</dbReference>
<dbReference type="PROSITE" id="PS50929">
    <property type="entry name" value="ABC_TM1F"/>
    <property type="match status" value="1"/>
</dbReference>
<dbReference type="PROSITE" id="PS00211">
    <property type="entry name" value="ABC_TRANSPORTER_1"/>
    <property type="match status" value="1"/>
</dbReference>
<dbReference type="InterPro" id="IPR039421">
    <property type="entry name" value="Type_1_exporter"/>
</dbReference>
<dbReference type="InterPro" id="IPR011527">
    <property type="entry name" value="ABC1_TM_dom"/>
</dbReference>
<keyword evidence="3 8" id="KW-0812">Transmembrane</keyword>
<feature type="domain" description="ABC transporter" evidence="9">
    <location>
        <begin position="358"/>
        <end position="592"/>
    </location>
</feature>
<dbReference type="CDD" id="cd18582">
    <property type="entry name" value="ABC_6TM_ATM1_ABCB7"/>
    <property type="match status" value="1"/>
</dbReference>
<feature type="transmembrane region" description="Helical" evidence="8">
    <location>
        <begin position="298"/>
        <end position="319"/>
    </location>
</feature>
<evidence type="ECO:0000313" key="12">
    <source>
        <dbReference type="Proteomes" id="UP000664414"/>
    </source>
</evidence>
<reference evidence="11" key="1">
    <citation type="submission" date="2021-02" db="EMBL/GenBank/DDBJ databases">
        <title>Thiocyanate and organic carbon inputs drive convergent selection for specific autotrophic Afipia and Thiobacillus strains within complex microbiomes.</title>
        <authorList>
            <person name="Huddy R.J."/>
            <person name="Sachdeva R."/>
            <person name="Kadzinga F."/>
            <person name="Kantor R.S."/>
            <person name="Harrison S.T.L."/>
            <person name="Banfield J.F."/>
        </authorList>
    </citation>
    <scope>NUCLEOTIDE SEQUENCE</scope>
    <source>
        <strain evidence="11">SCN18_10_11_15_R4_P_38_20</strain>
    </source>
</reference>
<dbReference type="PANTHER" id="PTHR24221">
    <property type="entry name" value="ATP-BINDING CASSETTE SUB-FAMILY B"/>
    <property type="match status" value="1"/>
</dbReference>
<keyword evidence="2" id="KW-0813">Transport</keyword>
<comment type="subcellular location">
    <subcellularLocation>
        <location evidence="1">Cell membrane</location>
        <topology evidence="1">Multi-pass membrane protein</topology>
    </subcellularLocation>
</comment>
<dbReference type="GO" id="GO:0016887">
    <property type="term" value="F:ATP hydrolysis activity"/>
    <property type="evidence" value="ECO:0007669"/>
    <property type="project" value="InterPro"/>
</dbReference>
<feature type="domain" description="ABC transmembrane type-1" evidence="10">
    <location>
        <begin position="37"/>
        <end position="324"/>
    </location>
</feature>
<keyword evidence="4" id="KW-0547">Nucleotide-binding</keyword>
<evidence type="ECO:0000259" key="10">
    <source>
        <dbReference type="PROSITE" id="PS50929"/>
    </source>
</evidence>
<dbReference type="Gene3D" id="1.20.1560.10">
    <property type="entry name" value="ABC transporter type 1, transmembrane domain"/>
    <property type="match status" value="1"/>
</dbReference>
<dbReference type="InterPro" id="IPR017871">
    <property type="entry name" value="ABC_transporter-like_CS"/>
</dbReference>
<name>A0A8J7PM26_9PROT</name>
<evidence type="ECO:0000313" key="11">
    <source>
        <dbReference type="EMBL" id="MBN9412988.1"/>
    </source>
</evidence>
<evidence type="ECO:0000256" key="8">
    <source>
        <dbReference type="SAM" id="Phobius"/>
    </source>
</evidence>
<dbReference type="GO" id="GO:0005886">
    <property type="term" value="C:plasma membrane"/>
    <property type="evidence" value="ECO:0007669"/>
    <property type="project" value="UniProtKB-SubCell"/>
</dbReference>
<proteinExistence type="predicted"/>
<dbReference type="InterPro" id="IPR027417">
    <property type="entry name" value="P-loop_NTPase"/>
</dbReference>
<keyword evidence="5 11" id="KW-0067">ATP-binding</keyword>
<dbReference type="InterPro" id="IPR003439">
    <property type="entry name" value="ABC_transporter-like_ATP-bd"/>
</dbReference>